<dbReference type="InterPro" id="IPR000425">
    <property type="entry name" value="MIP"/>
</dbReference>
<comment type="similarity">
    <text evidence="2 7">Belongs to the MIP/aquaporin (TC 1.A.8) family.</text>
</comment>
<evidence type="ECO:0000256" key="2">
    <source>
        <dbReference type="ARBA" id="ARBA00006175"/>
    </source>
</evidence>
<comment type="subcellular location">
    <subcellularLocation>
        <location evidence="1">Membrane</location>
        <topology evidence="1">Multi-pass membrane protein</topology>
    </subcellularLocation>
</comment>
<dbReference type="Proteomes" id="UP000304148">
    <property type="component" value="Chromosome"/>
</dbReference>
<dbReference type="Gene3D" id="1.20.1080.10">
    <property type="entry name" value="Glycerol uptake facilitator protein"/>
    <property type="match status" value="1"/>
</dbReference>
<evidence type="ECO:0000256" key="6">
    <source>
        <dbReference type="ARBA" id="ARBA00023136"/>
    </source>
</evidence>
<feature type="transmembrane region" description="Helical" evidence="8">
    <location>
        <begin position="163"/>
        <end position="184"/>
    </location>
</feature>
<name>A0A383R9H3_PAEAL</name>
<keyword evidence="3 7" id="KW-0813">Transport</keyword>
<accession>A0A383R9H3</accession>
<dbReference type="PRINTS" id="PR00783">
    <property type="entry name" value="MINTRINSICP"/>
</dbReference>
<sequence length="279" mass="29305">MSAFWGEFIGTMILIALGGGVCAGVSLKKSYAANSGWIVITMGWGLAVAVAAYSVGSISGAHLNPALTLGLAFIGNFPWADVPSYIAAQMLGAIVGAVLVFLHYLPHWKLTEDQGAKLGVFATSPAVYHPFSNLISEMIGTFILVLGILAIGANKFTDGLNPLIVGFLIVSIGLSLGGTTGYAINPARDLGPRIAHMLLPIAGKGGSNWKYAWIPVVGPLLGGSLGGLFYKNVFLGQSDAVIWAVAGTALVILVFSLFLSKKMLFDRIKMIQSIGIHHY</sequence>
<evidence type="ECO:0000256" key="4">
    <source>
        <dbReference type="ARBA" id="ARBA00022692"/>
    </source>
</evidence>
<evidence type="ECO:0000256" key="1">
    <source>
        <dbReference type="ARBA" id="ARBA00004141"/>
    </source>
</evidence>
<dbReference type="PANTHER" id="PTHR43829">
    <property type="entry name" value="AQUAPORIN OR AQUAGLYCEROPORIN RELATED"/>
    <property type="match status" value="1"/>
</dbReference>
<dbReference type="InterPro" id="IPR022357">
    <property type="entry name" value="MIP_CS"/>
</dbReference>
<dbReference type="PROSITE" id="PS00221">
    <property type="entry name" value="MIP"/>
    <property type="match status" value="1"/>
</dbReference>
<protein>
    <submittedName>
        <fullName evidence="9">Glycerol permease</fullName>
    </submittedName>
</protein>
<keyword evidence="5 8" id="KW-1133">Transmembrane helix</keyword>
<dbReference type="EMBL" id="LS992241">
    <property type="protein sequence ID" value="SYX83232.1"/>
    <property type="molecule type" value="Genomic_DNA"/>
</dbReference>
<evidence type="ECO:0000256" key="8">
    <source>
        <dbReference type="SAM" id="Phobius"/>
    </source>
</evidence>
<feature type="transmembrane region" description="Helical" evidence="8">
    <location>
        <begin position="37"/>
        <end position="62"/>
    </location>
</feature>
<gene>
    <name evidence="9" type="primary">glpF</name>
    <name evidence="9" type="ORF">PBLR_11654</name>
</gene>
<feature type="transmembrane region" description="Helical" evidence="8">
    <location>
        <begin position="211"/>
        <end position="230"/>
    </location>
</feature>
<feature type="transmembrane region" description="Helical" evidence="8">
    <location>
        <begin position="6"/>
        <end position="25"/>
    </location>
</feature>
<dbReference type="InterPro" id="IPR023271">
    <property type="entry name" value="Aquaporin-like"/>
</dbReference>
<evidence type="ECO:0000256" key="3">
    <source>
        <dbReference type="ARBA" id="ARBA00022448"/>
    </source>
</evidence>
<evidence type="ECO:0000256" key="5">
    <source>
        <dbReference type="ARBA" id="ARBA00022989"/>
    </source>
</evidence>
<feature type="transmembrane region" description="Helical" evidence="8">
    <location>
        <begin position="82"/>
        <end position="105"/>
    </location>
</feature>
<keyword evidence="4 7" id="KW-0812">Transmembrane</keyword>
<feature type="transmembrane region" description="Helical" evidence="8">
    <location>
        <begin position="126"/>
        <end position="151"/>
    </location>
</feature>
<dbReference type="GO" id="GO:0005886">
    <property type="term" value="C:plasma membrane"/>
    <property type="evidence" value="ECO:0007669"/>
    <property type="project" value="TreeGrafter"/>
</dbReference>
<keyword evidence="6 8" id="KW-0472">Membrane</keyword>
<evidence type="ECO:0000313" key="10">
    <source>
        <dbReference type="Proteomes" id="UP000304148"/>
    </source>
</evidence>
<evidence type="ECO:0000256" key="7">
    <source>
        <dbReference type="RuleBase" id="RU000477"/>
    </source>
</evidence>
<dbReference type="SUPFAM" id="SSF81338">
    <property type="entry name" value="Aquaporin-like"/>
    <property type="match status" value="1"/>
</dbReference>
<dbReference type="PANTHER" id="PTHR43829:SF9">
    <property type="entry name" value="AQUAPORIN-9"/>
    <property type="match status" value="1"/>
</dbReference>
<dbReference type="GO" id="GO:0015254">
    <property type="term" value="F:glycerol channel activity"/>
    <property type="evidence" value="ECO:0007669"/>
    <property type="project" value="TreeGrafter"/>
</dbReference>
<evidence type="ECO:0000313" key="9">
    <source>
        <dbReference type="EMBL" id="SYX83232.1"/>
    </source>
</evidence>
<dbReference type="NCBIfam" id="TIGR00861">
    <property type="entry name" value="MIP"/>
    <property type="match status" value="1"/>
</dbReference>
<dbReference type="InterPro" id="IPR050363">
    <property type="entry name" value="MIP/Aquaporin"/>
</dbReference>
<feature type="transmembrane region" description="Helical" evidence="8">
    <location>
        <begin position="242"/>
        <end position="260"/>
    </location>
</feature>
<dbReference type="RefSeq" id="WP_138185337.1">
    <property type="nucleotide sequence ID" value="NZ_LS992241.1"/>
</dbReference>
<dbReference type="Pfam" id="PF00230">
    <property type="entry name" value="MIP"/>
    <property type="match status" value="1"/>
</dbReference>
<organism evidence="9 10">
    <name type="scientific">Paenibacillus alvei</name>
    <name type="common">Bacillus alvei</name>
    <dbReference type="NCBI Taxonomy" id="44250"/>
    <lineage>
        <taxon>Bacteria</taxon>
        <taxon>Bacillati</taxon>
        <taxon>Bacillota</taxon>
        <taxon>Bacilli</taxon>
        <taxon>Bacillales</taxon>
        <taxon>Paenibacillaceae</taxon>
        <taxon>Paenibacillus</taxon>
    </lineage>
</organism>
<dbReference type="AlphaFoldDB" id="A0A383R9H3"/>
<proteinExistence type="inferred from homology"/>
<reference evidence="10" key="1">
    <citation type="submission" date="2018-08" db="EMBL/GenBank/DDBJ databases">
        <authorList>
            <person name="Chevrot R."/>
        </authorList>
    </citation>
    <scope>NUCLEOTIDE SEQUENCE [LARGE SCALE GENOMIC DNA]</scope>
</reference>